<gene>
    <name evidence="2" type="ORF">BIU88_11625</name>
</gene>
<proteinExistence type="predicted"/>
<name>A0A1D8D4B0_CHLLM</name>
<protein>
    <recommendedName>
        <fullName evidence="4">Pentapeptide repeat-containing protein</fullName>
    </recommendedName>
</protein>
<evidence type="ECO:0000313" key="2">
    <source>
        <dbReference type="EMBL" id="AOS84725.1"/>
    </source>
</evidence>
<dbReference type="InterPro" id="IPR051082">
    <property type="entry name" value="Pentapeptide-BTB/POZ_domain"/>
</dbReference>
<dbReference type="Gene3D" id="2.160.20.80">
    <property type="entry name" value="E3 ubiquitin-protein ligase SopA"/>
    <property type="match status" value="1"/>
</dbReference>
<dbReference type="PANTHER" id="PTHR14136">
    <property type="entry name" value="BTB_POZ DOMAIN-CONTAINING PROTEIN KCTD9"/>
    <property type="match status" value="1"/>
</dbReference>
<dbReference type="InterPro" id="IPR001646">
    <property type="entry name" value="5peptide_repeat"/>
</dbReference>
<reference evidence="2" key="1">
    <citation type="submission" date="2016-09" db="EMBL/GenBank/DDBJ databases">
        <title>Genome sequence of Chlorobaculum limnaeum.</title>
        <authorList>
            <person name="Liu Z."/>
            <person name="Tank M."/>
            <person name="Bryant D.A."/>
        </authorList>
    </citation>
    <scope>NUCLEOTIDE SEQUENCE [LARGE SCALE GENOMIC DNA]</scope>
    <source>
        <strain evidence="2">DSM 1677</strain>
    </source>
</reference>
<dbReference type="KEGG" id="clz:BIU88_11625"/>
<dbReference type="Proteomes" id="UP000095185">
    <property type="component" value="Chromosome"/>
</dbReference>
<dbReference type="PANTHER" id="PTHR14136:SF17">
    <property type="entry name" value="BTB_POZ DOMAIN-CONTAINING PROTEIN KCTD9"/>
    <property type="match status" value="1"/>
</dbReference>
<evidence type="ECO:0000313" key="3">
    <source>
        <dbReference type="Proteomes" id="UP000095185"/>
    </source>
</evidence>
<feature type="transmembrane region" description="Helical" evidence="1">
    <location>
        <begin position="332"/>
        <end position="352"/>
    </location>
</feature>
<keyword evidence="3" id="KW-1185">Reference proteome</keyword>
<feature type="transmembrane region" description="Helical" evidence="1">
    <location>
        <begin position="242"/>
        <end position="266"/>
    </location>
</feature>
<keyword evidence="1" id="KW-0472">Membrane</keyword>
<keyword evidence="1" id="KW-1133">Transmembrane helix</keyword>
<accession>A0A1D8D4B0</accession>
<dbReference type="OrthoDB" id="67652at2"/>
<dbReference type="STRING" id="274537.BIU88_11625"/>
<sequence length="408" mass="44508">MANKEQLKILKKGVDGWNRWREENSSVEIDLTNADLKGADLKGADLKGADLKGADLKGANLKGADLGANLVSAILLEADLTNANLQGAELWWISLTTATNWAGIVKLAFGDLRGADLKGADLKGTNLKGADLKGAGLLYTTLTGAVIDSKTKLRRAKGITRGVNGIYSQGTKTAALMNMTPEGDSMQGASVEAVLDNLKHARRLHSISLLFAGVTLLSFVLHQEKITVPFNIIKDPIDAVTFAGLSVIISATLMLFVTIFFGAALYGTKYLTSRDSAMKVGQFPWVLSKYEKRIAPKIISIILRIILSFHPFIFLVVLFLSGAWKNFEQTPILLYSLYAFIPVLVVACLWLFGLSLGFLRPIVFDVVEEAKRQSGEEKIANAIKEQTEKIDELLKLLQERDSGQRDGK</sequence>
<dbReference type="RefSeq" id="WP_069810915.1">
    <property type="nucleotide sequence ID" value="NZ_CP017305.1"/>
</dbReference>
<evidence type="ECO:0008006" key="4">
    <source>
        <dbReference type="Google" id="ProtNLM"/>
    </source>
</evidence>
<evidence type="ECO:0000256" key="1">
    <source>
        <dbReference type="SAM" id="Phobius"/>
    </source>
</evidence>
<feature type="transmembrane region" description="Helical" evidence="1">
    <location>
        <begin position="298"/>
        <end position="320"/>
    </location>
</feature>
<dbReference type="EMBL" id="CP017305">
    <property type="protein sequence ID" value="AOS84725.1"/>
    <property type="molecule type" value="Genomic_DNA"/>
</dbReference>
<dbReference type="AlphaFoldDB" id="A0A1D8D4B0"/>
<dbReference type="Pfam" id="PF00805">
    <property type="entry name" value="Pentapeptide"/>
    <property type="match status" value="3"/>
</dbReference>
<keyword evidence="1" id="KW-0812">Transmembrane</keyword>
<dbReference type="SUPFAM" id="SSF141571">
    <property type="entry name" value="Pentapeptide repeat-like"/>
    <property type="match status" value="1"/>
</dbReference>
<feature type="transmembrane region" description="Helical" evidence="1">
    <location>
        <begin position="204"/>
        <end position="222"/>
    </location>
</feature>
<organism evidence="2 3">
    <name type="scientific">Chlorobaculum limnaeum</name>
    <dbReference type="NCBI Taxonomy" id="274537"/>
    <lineage>
        <taxon>Bacteria</taxon>
        <taxon>Pseudomonadati</taxon>
        <taxon>Chlorobiota</taxon>
        <taxon>Chlorobiia</taxon>
        <taxon>Chlorobiales</taxon>
        <taxon>Chlorobiaceae</taxon>
        <taxon>Chlorobaculum</taxon>
    </lineage>
</organism>